<dbReference type="GO" id="GO:0009307">
    <property type="term" value="P:DNA restriction-modification system"/>
    <property type="evidence" value="ECO:0007669"/>
    <property type="project" value="UniProtKB-KW"/>
</dbReference>
<dbReference type="SUPFAM" id="SSF116734">
    <property type="entry name" value="DNA methylase specificity domain"/>
    <property type="match status" value="2"/>
</dbReference>
<reference evidence="6 7" key="1">
    <citation type="submission" date="2016-06" db="EMBL/GenBank/DDBJ databases">
        <title>Acetobacter pasteurianus NBRC 3188 whole genome sequencing project.</title>
        <authorList>
            <person name="Matsutani M."/>
            <person name="Shiwa Y."/>
            <person name="Okamoto-Kainuma A."/>
            <person name="Ishikawa M."/>
            <person name="Koizumi Y."/>
            <person name="Yoshikawa H."/>
            <person name="Yakushi T."/>
            <person name="Matsushita K."/>
        </authorList>
    </citation>
    <scope>NUCLEOTIDE SEQUENCE [LARGE SCALE GENOMIC DNA]</scope>
    <source>
        <strain evidence="6 7">NBRC 3188</strain>
    </source>
</reference>
<keyword evidence="2" id="KW-0680">Restriction system</keyword>
<evidence type="ECO:0000313" key="6">
    <source>
        <dbReference type="EMBL" id="GCD52601.1"/>
    </source>
</evidence>
<dbReference type="AlphaFoldDB" id="A0A401WTC2"/>
<dbReference type="EMBL" id="BDES01000018">
    <property type="protein sequence ID" value="GCD52601.1"/>
    <property type="molecule type" value="Genomic_DNA"/>
</dbReference>
<keyword evidence="4" id="KW-0175">Coiled coil</keyword>
<feature type="coiled-coil region" evidence="4">
    <location>
        <begin position="362"/>
        <end position="389"/>
    </location>
</feature>
<evidence type="ECO:0000259" key="5">
    <source>
        <dbReference type="Pfam" id="PF01420"/>
    </source>
</evidence>
<keyword evidence="6" id="KW-0540">Nuclease</keyword>
<dbReference type="InterPro" id="IPR000055">
    <property type="entry name" value="Restrct_endonuc_typeI_TRD"/>
</dbReference>
<evidence type="ECO:0000313" key="7">
    <source>
        <dbReference type="Proteomes" id="UP000287300"/>
    </source>
</evidence>
<dbReference type="GO" id="GO:0003677">
    <property type="term" value="F:DNA binding"/>
    <property type="evidence" value="ECO:0007669"/>
    <property type="project" value="UniProtKB-KW"/>
</dbReference>
<dbReference type="PANTHER" id="PTHR30408">
    <property type="entry name" value="TYPE-1 RESTRICTION ENZYME ECOKI SPECIFICITY PROTEIN"/>
    <property type="match status" value="1"/>
</dbReference>
<proteinExistence type="inferred from homology"/>
<comment type="similarity">
    <text evidence="1">Belongs to the type-I restriction system S methylase family.</text>
</comment>
<dbReference type="GO" id="GO:0004519">
    <property type="term" value="F:endonuclease activity"/>
    <property type="evidence" value="ECO:0007669"/>
    <property type="project" value="UniProtKB-KW"/>
</dbReference>
<keyword evidence="6" id="KW-0378">Hydrolase</keyword>
<feature type="domain" description="Type I restriction modification DNA specificity" evidence="5">
    <location>
        <begin position="3"/>
        <end position="179"/>
    </location>
</feature>
<dbReference type="InterPro" id="IPR044946">
    <property type="entry name" value="Restrct_endonuc_typeI_TRD_sf"/>
</dbReference>
<accession>A0A401WTC2</accession>
<name>A0A401WTC2_ACEPA</name>
<dbReference type="Proteomes" id="UP000287300">
    <property type="component" value="Unassembled WGS sequence"/>
</dbReference>
<comment type="caution">
    <text evidence="6">The sequence shown here is derived from an EMBL/GenBank/DDBJ whole genome shotgun (WGS) entry which is preliminary data.</text>
</comment>
<gene>
    <name evidence="6" type="ORF">NBRC3188_1298</name>
</gene>
<dbReference type="Gene3D" id="1.10.287.1120">
    <property type="entry name" value="Bipartite methylase S protein"/>
    <property type="match status" value="1"/>
</dbReference>
<feature type="domain" description="Type I restriction modification DNA specificity" evidence="5">
    <location>
        <begin position="209"/>
        <end position="373"/>
    </location>
</feature>
<dbReference type="InterPro" id="IPR052021">
    <property type="entry name" value="Type-I_RS_S_subunit"/>
</dbReference>
<organism evidence="6 7">
    <name type="scientific">Acetobacter pasteurianus NBRC 3188</name>
    <dbReference type="NCBI Taxonomy" id="1226663"/>
    <lineage>
        <taxon>Bacteria</taxon>
        <taxon>Pseudomonadati</taxon>
        <taxon>Pseudomonadota</taxon>
        <taxon>Alphaproteobacteria</taxon>
        <taxon>Acetobacterales</taxon>
        <taxon>Acetobacteraceae</taxon>
        <taxon>Acetobacter</taxon>
    </lineage>
</organism>
<evidence type="ECO:0000256" key="2">
    <source>
        <dbReference type="ARBA" id="ARBA00022747"/>
    </source>
</evidence>
<dbReference type="PANTHER" id="PTHR30408:SF13">
    <property type="entry name" value="TYPE I RESTRICTION ENZYME HINDI SPECIFICITY SUBUNIT"/>
    <property type="match status" value="1"/>
</dbReference>
<keyword evidence="3" id="KW-0238">DNA-binding</keyword>
<evidence type="ECO:0000256" key="4">
    <source>
        <dbReference type="SAM" id="Coils"/>
    </source>
</evidence>
<evidence type="ECO:0000256" key="1">
    <source>
        <dbReference type="ARBA" id="ARBA00010923"/>
    </source>
</evidence>
<sequence>MLPEGWKEIFLGNILDFKNGLNADKAAYGHGCKFVNVMDVINNTIIKHENIIGKVNTTAKNIDLFKLKYGDILFNRTSETKEEIALSSAYMDHSLAVYGGFVIRGRPKNSNINTDFSLYFFQSPSFRNQAIKSAQGVVRANIGQDSLSRILLPLPPLPEQKKIAAILSTWDRAIEGTEKLLANSQQQKKALMQQLLTGKKRLPGFTGEWKKTNIGNIAKEISIRNKNRKNYPVISCTKTKGFVDSLSFFNKKVYSDDLSGYKIISRNQIGFPSNHVEEGSIGLQNLHDDAIVSPIYTVFSMEENADPLFVFAVLKTDHYRQIFAAATNSSVDRRGSLRWSAFSQIKINLPSLPEQQAIAAVLTTADEEITTIESDLLRLRQEKKALMQQLLTGKRRVKVD</sequence>
<dbReference type="CDD" id="cd17517">
    <property type="entry name" value="RMtype1_S_EcoKI_StySPI-TRD2-CR2_like"/>
    <property type="match status" value="1"/>
</dbReference>
<dbReference type="RefSeq" id="WP_124295524.1">
    <property type="nucleotide sequence ID" value="NZ_BDES01000018.1"/>
</dbReference>
<keyword evidence="6" id="KW-0255">Endonuclease</keyword>
<dbReference type="Pfam" id="PF01420">
    <property type="entry name" value="Methylase_S"/>
    <property type="match status" value="2"/>
</dbReference>
<dbReference type="Gene3D" id="3.90.220.20">
    <property type="entry name" value="DNA methylase specificity domains"/>
    <property type="match status" value="2"/>
</dbReference>
<evidence type="ECO:0000256" key="3">
    <source>
        <dbReference type="ARBA" id="ARBA00023125"/>
    </source>
</evidence>
<protein>
    <submittedName>
        <fullName evidence="6">Restriction endonuclease subunit S</fullName>
    </submittedName>
</protein>